<reference evidence="2" key="1">
    <citation type="submission" date="2021-01" db="EMBL/GenBank/DDBJ databases">
        <authorList>
            <person name="Corre E."/>
            <person name="Pelletier E."/>
            <person name="Niang G."/>
            <person name="Scheremetjew M."/>
            <person name="Finn R."/>
            <person name="Kale V."/>
            <person name="Holt S."/>
            <person name="Cochrane G."/>
            <person name="Meng A."/>
            <person name="Brown T."/>
            <person name="Cohen L."/>
        </authorList>
    </citation>
    <scope>NUCLEOTIDE SEQUENCE</scope>
    <source>
        <strain evidence="2">Isolate 1302-5</strain>
    </source>
</reference>
<accession>A0A7S4IKB0</accession>
<protein>
    <submittedName>
        <fullName evidence="2">Uncharacterized protein</fullName>
    </submittedName>
</protein>
<gene>
    <name evidence="2" type="ORF">OAUR00152_LOCUS12342</name>
</gene>
<feature type="compositionally biased region" description="Low complexity" evidence="1">
    <location>
        <begin position="80"/>
        <end position="98"/>
    </location>
</feature>
<feature type="region of interest" description="Disordered" evidence="1">
    <location>
        <begin position="248"/>
        <end position="273"/>
    </location>
</feature>
<dbReference type="AlphaFoldDB" id="A0A7S4IKB0"/>
<sequence>MNTNWPERRSNTAVDAGGTALPLAVTQNRRLDVTNRSYPLVVDLNLRSLKNLRLGCSEIGCSEIDCRHLSSNSLSAHFQAAPSASVAPQPQTSSQPRRSSFKKNSRRRTTEEGEGENAAEDTTYGMKKSVSFSRLEIRSYEQVLGDTVPADGGAPVSLGWNYDPSTTEIVSVDDYESLSGEAKISHEGMLLLKEERELILLQGGYSWGDVRDAEKGCRRVLQKRRRSYERAKRDEAIARAVEKCKRRMSPLLRKKSSREKLVGAPRRGSANPH</sequence>
<name>A0A7S4IKB0_9STRA</name>
<feature type="region of interest" description="Disordered" evidence="1">
    <location>
        <begin position="80"/>
        <end position="122"/>
    </location>
</feature>
<proteinExistence type="predicted"/>
<evidence type="ECO:0000256" key="1">
    <source>
        <dbReference type="SAM" id="MobiDB-lite"/>
    </source>
</evidence>
<evidence type="ECO:0000313" key="2">
    <source>
        <dbReference type="EMBL" id="CAE2232079.1"/>
    </source>
</evidence>
<dbReference type="EMBL" id="HBKQ01018228">
    <property type="protein sequence ID" value="CAE2232079.1"/>
    <property type="molecule type" value="Transcribed_RNA"/>
</dbReference>
<organism evidence="2">
    <name type="scientific">Odontella aurita</name>
    <dbReference type="NCBI Taxonomy" id="265563"/>
    <lineage>
        <taxon>Eukaryota</taxon>
        <taxon>Sar</taxon>
        <taxon>Stramenopiles</taxon>
        <taxon>Ochrophyta</taxon>
        <taxon>Bacillariophyta</taxon>
        <taxon>Mediophyceae</taxon>
        <taxon>Biddulphiophycidae</taxon>
        <taxon>Eupodiscales</taxon>
        <taxon>Odontellaceae</taxon>
        <taxon>Odontella</taxon>
    </lineage>
</organism>
<feature type="compositionally biased region" description="Basic residues" evidence="1">
    <location>
        <begin position="248"/>
        <end position="257"/>
    </location>
</feature>